<sequence>MITKIASIARKQIVPLSLLVLLGGAGVTWLSVALVQPQTALAYTARVDVSLTSQTDETYENFLRRGEAVARAAAQRSFDGDILVTEVAITIVGEHNGEIAPVLLLSVSRQDWKNRPDAQYWATYFSTSKLLLNFEPPIPPPQATPDTSVAPSEPPLQPQAVPGIPPRLSPTPNSSP</sequence>
<dbReference type="AlphaFoldDB" id="A0AAE3KPT6"/>
<feature type="compositionally biased region" description="Pro residues" evidence="1">
    <location>
        <begin position="152"/>
        <end position="176"/>
    </location>
</feature>
<protein>
    <submittedName>
        <fullName evidence="2">Uncharacterized protein</fullName>
    </submittedName>
</protein>
<dbReference type="Proteomes" id="UP001204953">
    <property type="component" value="Unassembled WGS sequence"/>
</dbReference>
<keyword evidence="3" id="KW-1185">Reference proteome</keyword>
<organism evidence="2 3">
    <name type="scientific">Limnofasciculus baicalensis BBK-W-15</name>
    <dbReference type="NCBI Taxonomy" id="2699891"/>
    <lineage>
        <taxon>Bacteria</taxon>
        <taxon>Bacillati</taxon>
        <taxon>Cyanobacteriota</taxon>
        <taxon>Cyanophyceae</taxon>
        <taxon>Coleofasciculales</taxon>
        <taxon>Coleofasciculaceae</taxon>
        <taxon>Limnofasciculus</taxon>
        <taxon>Limnofasciculus baicalensis</taxon>
    </lineage>
</organism>
<evidence type="ECO:0000313" key="2">
    <source>
        <dbReference type="EMBL" id="MCP2730003.1"/>
    </source>
</evidence>
<evidence type="ECO:0000313" key="3">
    <source>
        <dbReference type="Proteomes" id="UP001204953"/>
    </source>
</evidence>
<gene>
    <name evidence="2" type="ORF">NJ959_16340</name>
</gene>
<dbReference type="RefSeq" id="WP_254012773.1">
    <property type="nucleotide sequence ID" value="NZ_JAMZMM010000160.1"/>
</dbReference>
<comment type="caution">
    <text evidence="2">The sequence shown here is derived from an EMBL/GenBank/DDBJ whole genome shotgun (WGS) entry which is preliminary data.</text>
</comment>
<evidence type="ECO:0000256" key="1">
    <source>
        <dbReference type="SAM" id="MobiDB-lite"/>
    </source>
</evidence>
<proteinExistence type="predicted"/>
<reference evidence="2" key="1">
    <citation type="submission" date="2022-06" db="EMBL/GenBank/DDBJ databases">
        <title>New cyanobacteria of genus Symplocastrum in benthos of Lake Baikal.</title>
        <authorList>
            <person name="Sorokovikova E."/>
            <person name="Tikhonova I."/>
            <person name="Krasnopeev A."/>
            <person name="Evseev P."/>
            <person name="Gladkikh A."/>
            <person name="Belykh O."/>
        </authorList>
    </citation>
    <scope>NUCLEOTIDE SEQUENCE</scope>
    <source>
        <strain evidence="2">BBK-W-15</strain>
    </source>
</reference>
<dbReference type="EMBL" id="JAMZMM010000160">
    <property type="protein sequence ID" value="MCP2730003.1"/>
    <property type="molecule type" value="Genomic_DNA"/>
</dbReference>
<name>A0AAE3KPT6_9CYAN</name>
<accession>A0AAE3KPT6</accession>
<feature type="region of interest" description="Disordered" evidence="1">
    <location>
        <begin position="135"/>
        <end position="176"/>
    </location>
</feature>